<comment type="pathway">
    <text evidence="2">Lipid metabolism; fatty acid beta-oxidation.</text>
</comment>
<evidence type="ECO:0000256" key="6">
    <source>
        <dbReference type="ARBA" id="ARBA00022946"/>
    </source>
</evidence>
<dbReference type="GO" id="GO:0005759">
    <property type="term" value="C:mitochondrial matrix"/>
    <property type="evidence" value="ECO:0007669"/>
    <property type="project" value="UniProtKB-SubCell"/>
</dbReference>
<feature type="chain" id="PRO_5006621300" description="Enoyl-CoA delta isomerase 1, mitochondrial" evidence="20">
    <location>
        <begin position="21"/>
        <end position="345"/>
    </location>
</feature>
<evidence type="ECO:0000256" key="19">
    <source>
        <dbReference type="SAM" id="MobiDB-lite"/>
    </source>
</evidence>
<name>A0A0S4IKH3_BODSA</name>
<accession>A0A0S4IKH3</accession>
<keyword evidence="5" id="KW-0276">Fatty acid metabolism</keyword>
<dbReference type="Gene3D" id="3.90.226.10">
    <property type="entry name" value="2-enoyl-CoA Hydratase, Chain A, domain 1"/>
    <property type="match status" value="1"/>
</dbReference>
<keyword evidence="20" id="KW-0732">Signal</keyword>
<sequence length="345" mass="38331">MRRVASVFARRALVAPLVLSQALRHQGGQQIHRGDIRAELRAPQGSRPAVPARGGQQQQQQEGGEAPEFTPVKPQNSKYVQAETDAATGIATLKMGRAPVNSLSLEFFTEFNQWLLWLRSDEAVKSVIITSAIPLVFSAGLDINELHQPQPERMAKFWTAFQEMWLILNSFPKPLIAAINGNSPAGGCIISLACDFRVMARSPKAAPEKLFRIGLNETKLGLVAPPWVMAGYSYVLGHRRAERMLQLGETPTADEALMIGLVDSVVEEDQVYATAVKEASRFMAVPNQARWMSRDMVRQEVTAFLRSEEERDYDTQFFMQMVNSEEVQKSIGGYLARLSKAAAKK</sequence>
<evidence type="ECO:0000256" key="8">
    <source>
        <dbReference type="ARBA" id="ARBA00023098"/>
    </source>
</evidence>
<dbReference type="InterPro" id="IPR029045">
    <property type="entry name" value="ClpP/crotonase-like_dom_sf"/>
</dbReference>
<evidence type="ECO:0000313" key="22">
    <source>
        <dbReference type="Proteomes" id="UP000051952"/>
    </source>
</evidence>
<evidence type="ECO:0000256" key="20">
    <source>
        <dbReference type="SAM" id="SignalP"/>
    </source>
</evidence>
<evidence type="ECO:0000256" key="12">
    <source>
        <dbReference type="ARBA" id="ARBA00051293"/>
    </source>
</evidence>
<comment type="catalytic activity">
    <reaction evidence="11">
        <text>(3Z)-decenoyl-CoA = (2E)-decenoyl-CoA</text>
        <dbReference type="Rhea" id="RHEA:77195"/>
        <dbReference type="ChEBI" id="CHEBI:61406"/>
        <dbReference type="ChEBI" id="CHEBI:195601"/>
    </reaction>
    <physiologicalReaction direction="left-to-right" evidence="11">
        <dbReference type="Rhea" id="RHEA:77196"/>
    </physiologicalReaction>
</comment>
<evidence type="ECO:0000256" key="17">
    <source>
        <dbReference type="ARBA" id="ARBA00083575"/>
    </source>
</evidence>
<evidence type="ECO:0000256" key="3">
    <source>
        <dbReference type="ARBA" id="ARBA00005254"/>
    </source>
</evidence>
<dbReference type="PANTHER" id="PTHR11941">
    <property type="entry name" value="ENOYL-COA HYDRATASE-RELATED"/>
    <property type="match status" value="1"/>
</dbReference>
<dbReference type="EMBL" id="CYKH01000019">
    <property type="protein sequence ID" value="CUE60322.1"/>
    <property type="molecule type" value="Genomic_DNA"/>
</dbReference>
<evidence type="ECO:0000256" key="15">
    <source>
        <dbReference type="ARBA" id="ARBA00056147"/>
    </source>
</evidence>
<protein>
    <recommendedName>
        <fullName evidence="16">Enoyl-CoA delta isomerase 1, mitochondrial</fullName>
    </recommendedName>
    <alternativeName>
        <fullName evidence="17">3,2-trans-enoyl-CoA isomerase</fullName>
    </alternativeName>
</protein>
<dbReference type="PANTHER" id="PTHR11941:SF45">
    <property type="entry name" value="ENOYL-COA DELTA ISOMERASE 1, MITOCHONDRIAL"/>
    <property type="match status" value="1"/>
</dbReference>
<dbReference type="InterPro" id="IPR018376">
    <property type="entry name" value="Enoyl-CoA_hyd/isom_CS"/>
</dbReference>
<comment type="similarity">
    <text evidence="3 18">Belongs to the enoyl-CoA hydratase/isomerase family.</text>
</comment>
<dbReference type="Pfam" id="PF00378">
    <property type="entry name" value="ECH_1"/>
    <property type="match status" value="1"/>
</dbReference>
<reference evidence="22" key="1">
    <citation type="submission" date="2015-09" db="EMBL/GenBank/DDBJ databases">
        <authorList>
            <consortium name="Pathogen Informatics"/>
        </authorList>
    </citation>
    <scope>NUCLEOTIDE SEQUENCE [LARGE SCALE GENOMIC DNA]</scope>
    <source>
        <strain evidence="22">Lake Konstanz</strain>
    </source>
</reference>
<evidence type="ECO:0000256" key="7">
    <source>
        <dbReference type="ARBA" id="ARBA00022990"/>
    </source>
</evidence>
<keyword evidence="22" id="KW-1185">Reference proteome</keyword>
<dbReference type="VEuPathDB" id="TriTrypDB:BSAL_49510"/>
<comment type="subunit">
    <text evidence="4">Homotrimer.</text>
</comment>
<evidence type="ECO:0000256" key="1">
    <source>
        <dbReference type="ARBA" id="ARBA00004305"/>
    </source>
</evidence>
<evidence type="ECO:0000256" key="14">
    <source>
        <dbReference type="ARBA" id="ARBA00052542"/>
    </source>
</evidence>
<evidence type="ECO:0000256" key="9">
    <source>
        <dbReference type="ARBA" id="ARBA00023128"/>
    </source>
</evidence>
<organism evidence="21 22">
    <name type="scientific">Bodo saltans</name>
    <name type="common">Flagellated protozoan</name>
    <dbReference type="NCBI Taxonomy" id="75058"/>
    <lineage>
        <taxon>Eukaryota</taxon>
        <taxon>Discoba</taxon>
        <taxon>Euglenozoa</taxon>
        <taxon>Kinetoplastea</taxon>
        <taxon>Metakinetoplastina</taxon>
        <taxon>Eubodonida</taxon>
        <taxon>Bodonidae</taxon>
        <taxon>Bodo</taxon>
    </lineage>
</organism>
<feature type="region of interest" description="Disordered" evidence="19">
    <location>
        <begin position="42"/>
        <end position="75"/>
    </location>
</feature>
<dbReference type="FunFam" id="3.90.226.10:FF:000034">
    <property type="entry name" value="Enoyl-CoA delta isomerase 1"/>
    <property type="match status" value="1"/>
</dbReference>
<dbReference type="AlphaFoldDB" id="A0A0S4IKH3"/>
<evidence type="ECO:0000256" key="13">
    <source>
        <dbReference type="ARBA" id="ARBA00052376"/>
    </source>
</evidence>
<comment type="catalytic activity">
    <reaction evidence="13">
        <text>(3Z)-dodecenoyl-CoA = (2E)-dodecenoyl-CoA</text>
        <dbReference type="Rhea" id="RHEA:23716"/>
        <dbReference type="ChEBI" id="CHEBI:57330"/>
        <dbReference type="ChEBI" id="CHEBI:58543"/>
        <dbReference type="EC" id="5.3.3.8"/>
    </reaction>
    <physiologicalReaction direction="left-to-right" evidence="13">
        <dbReference type="Rhea" id="RHEA:23717"/>
    </physiologicalReaction>
</comment>
<evidence type="ECO:0000256" key="4">
    <source>
        <dbReference type="ARBA" id="ARBA00011233"/>
    </source>
</evidence>
<feature type="signal peptide" evidence="20">
    <location>
        <begin position="1"/>
        <end position="20"/>
    </location>
</feature>
<dbReference type="CDD" id="cd06558">
    <property type="entry name" value="crotonase-like"/>
    <property type="match status" value="1"/>
</dbReference>
<dbReference type="PROSITE" id="PS00166">
    <property type="entry name" value="ENOYL_COA_HYDRATASE"/>
    <property type="match status" value="1"/>
</dbReference>
<dbReference type="OMA" id="ALCKCAE"/>
<feature type="compositionally biased region" description="Low complexity" evidence="19">
    <location>
        <begin position="54"/>
        <end position="64"/>
    </location>
</feature>
<keyword evidence="6" id="KW-0809">Transit peptide</keyword>
<dbReference type="Proteomes" id="UP000051952">
    <property type="component" value="Unassembled WGS sequence"/>
</dbReference>
<evidence type="ECO:0000256" key="10">
    <source>
        <dbReference type="ARBA" id="ARBA00023235"/>
    </source>
</evidence>
<comment type="catalytic activity">
    <reaction evidence="14">
        <text>(3Z)-octenoyl-CoA = (2E)-octenoyl-CoA</text>
        <dbReference type="Rhea" id="RHEA:46044"/>
        <dbReference type="ChEBI" id="CHEBI:62242"/>
        <dbReference type="ChEBI" id="CHEBI:85640"/>
    </reaction>
    <physiologicalReaction direction="left-to-right" evidence="14">
        <dbReference type="Rhea" id="RHEA:46045"/>
    </physiologicalReaction>
</comment>
<dbReference type="InterPro" id="IPR001753">
    <property type="entry name" value="Enoyl-CoA_hydra/iso"/>
</dbReference>
<keyword evidence="8" id="KW-0443">Lipid metabolism</keyword>
<dbReference type="Gene3D" id="6.10.250.170">
    <property type="match status" value="1"/>
</dbReference>
<dbReference type="GO" id="GO:0006635">
    <property type="term" value="P:fatty acid beta-oxidation"/>
    <property type="evidence" value="ECO:0007669"/>
    <property type="project" value="TreeGrafter"/>
</dbReference>
<evidence type="ECO:0000256" key="5">
    <source>
        <dbReference type="ARBA" id="ARBA00022832"/>
    </source>
</evidence>
<comment type="function">
    <text evidence="15">Key enzyme of fatty acid beta-oxidation. Able to isomerize both 3-cis (3Z) and 3-trans (3E) double bonds into the 2-trans (2E) form in a range of enoyl-CoA species, with a preference for (3Z)-enoyl-CoAs over (3E)-enoyl-CoAs. The catalytic efficiency of this enzyme is not affected by the fatty acyl chain length.</text>
</comment>
<keyword evidence="10 21" id="KW-0413">Isomerase</keyword>
<evidence type="ECO:0000256" key="18">
    <source>
        <dbReference type="RuleBase" id="RU003707"/>
    </source>
</evidence>
<comment type="catalytic activity">
    <reaction evidence="12">
        <text>(2E)-tetradecenoyl-CoA = (3Z)-tetradecenoyl-CoA</text>
        <dbReference type="Rhea" id="RHEA:29847"/>
        <dbReference type="ChEBI" id="CHEBI:61405"/>
        <dbReference type="ChEBI" id="CHEBI:61968"/>
    </reaction>
    <physiologicalReaction direction="right-to-left" evidence="12">
        <dbReference type="Rhea" id="RHEA:29849"/>
    </physiologicalReaction>
</comment>
<keyword evidence="7" id="KW-0007">Acetylation</keyword>
<dbReference type="OrthoDB" id="276466at2759"/>
<dbReference type="SUPFAM" id="SSF52096">
    <property type="entry name" value="ClpP/crotonase"/>
    <property type="match status" value="1"/>
</dbReference>
<gene>
    <name evidence="21" type="ORF">BSAL_49510</name>
</gene>
<proteinExistence type="inferred from homology"/>
<comment type="subcellular location">
    <subcellularLocation>
        <location evidence="1">Mitochondrion matrix</location>
    </subcellularLocation>
</comment>
<evidence type="ECO:0000313" key="21">
    <source>
        <dbReference type="EMBL" id="CUE60322.1"/>
    </source>
</evidence>
<evidence type="ECO:0000256" key="16">
    <source>
        <dbReference type="ARBA" id="ARBA00068317"/>
    </source>
</evidence>
<dbReference type="GO" id="GO:0004165">
    <property type="term" value="F:delta(3)-delta(2)-enoyl-CoA isomerase activity"/>
    <property type="evidence" value="ECO:0007669"/>
    <property type="project" value="UniProtKB-EC"/>
</dbReference>
<evidence type="ECO:0000256" key="2">
    <source>
        <dbReference type="ARBA" id="ARBA00005005"/>
    </source>
</evidence>
<evidence type="ECO:0000256" key="11">
    <source>
        <dbReference type="ARBA" id="ARBA00050938"/>
    </source>
</evidence>
<keyword evidence="9" id="KW-0496">Mitochondrion</keyword>